<proteinExistence type="predicted"/>
<feature type="region of interest" description="Disordered" evidence="1">
    <location>
        <begin position="23"/>
        <end position="46"/>
    </location>
</feature>
<evidence type="ECO:0000313" key="2">
    <source>
        <dbReference type="EMBL" id="KAK9077749.1"/>
    </source>
</evidence>
<accession>A0AAP0DMS5</accession>
<dbReference type="PANTHER" id="PTHR33670">
    <property type="entry name" value="SPLICING FACTOR, PROLINE- AND GLUTAMINE-RICH-LIKE"/>
    <property type="match status" value="1"/>
</dbReference>
<reference evidence="2 3" key="1">
    <citation type="submission" date="2024-04" db="EMBL/GenBank/DDBJ databases">
        <title>The reference genome of an endangered Asteraceae, Deinandra increscens subsp. villosa, native to the Central Coast of California.</title>
        <authorList>
            <person name="Guilliams M."/>
            <person name="Hasenstab-Lehman K."/>
            <person name="Meyer R."/>
            <person name="Mcevoy S."/>
        </authorList>
    </citation>
    <scope>NUCLEOTIDE SEQUENCE [LARGE SCALE GENOMIC DNA]</scope>
    <source>
        <tissue evidence="2">Leaf</tissue>
    </source>
</reference>
<evidence type="ECO:0000313" key="3">
    <source>
        <dbReference type="Proteomes" id="UP001408789"/>
    </source>
</evidence>
<dbReference type="PANTHER" id="PTHR33670:SF1">
    <property type="entry name" value="OS09G0416300 PROTEIN"/>
    <property type="match status" value="1"/>
</dbReference>
<comment type="caution">
    <text evidence="2">The sequence shown here is derived from an EMBL/GenBank/DDBJ whole genome shotgun (WGS) entry which is preliminary data.</text>
</comment>
<protein>
    <submittedName>
        <fullName evidence="2">Uncharacterized protein</fullName>
    </submittedName>
</protein>
<sequence length="112" mass="12705">MGTELLRPQDCFINAAPVIVTKTGNNNHGYRKPDQKLPPENMGSASRREHRYLELECKNYDDDSYAGSGFFHSPSPKSLPFPSFFNKKQDDSMAMVADREATEHLCRLLRLG</sequence>
<dbReference type="AlphaFoldDB" id="A0AAP0DMS5"/>
<gene>
    <name evidence="2" type="ORF">SSX86_006086</name>
</gene>
<name>A0AAP0DMS5_9ASTR</name>
<organism evidence="2 3">
    <name type="scientific">Deinandra increscens subsp. villosa</name>
    <dbReference type="NCBI Taxonomy" id="3103831"/>
    <lineage>
        <taxon>Eukaryota</taxon>
        <taxon>Viridiplantae</taxon>
        <taxon>Streptophyta</taxon>
        <taxon>Embryophyta</taxon>
        <taxon>Tracheophyta</taxon>
        <taxon>Spermatophyta</taxon>
        <taxon>Magnoliopsida</taxon>
        <taxon>eudicotyledons</taxon>
        <taxon>Gunneridae</taxon>
        <taxon>Pentapetalae</taxon>
        <taxon>asterids</taxon>
        <taxon>campanulids</taxon>
        <taxon>Asterales</taxon>
        <taxon>Asteraceae</taxon>
        <taxon>Asteroideae</taxon>
        <taxon>Heliantheae alliance</taxon>
        <taxon>Madieae</taxon>
        <taxon>Madiinae</taxon>
        <taxon>Deinandra</taxon>
    </lineage>
</organism>
<keyword evidence="3" id="KW-1185">Reference proteome</keyword>
<dbReference type="Proteomes" id="UP001408789">
    <property type="component" value="Unassembled WGS sequence"/>
</dbReference>
<evidence type="ECO:0000256" key="1">
    <source>
        <dbReference type="SAM" id="MobiDB-lite"/>
    </source>
</evidence>
<dbReference type="EMBL" id="JBCNJP010000007">
    <property type="protein sequence ID" value="KAK9077749.1"/>
    <property type="molecule type" value="Genomic_DNA"/>
</dbReference>